<comment type="similarity">
    <text evidence="2">Belongs to the glutaredoxin family. CC-type subfamily.</text>
</comment>
<name>A0A8S0UKX1_OLEEU</name>
<protein>
    <submittedName>
        <fullName evidence="5">Monothiol glutaredoxin-S10</fullName>
    </submittedName>
</protein>
<proteinExistence type="inferred from homology"/>
<dbReference type="InterPro" id="IPR036249">
    <property type="entry name" value="Thioredoxin-like_sf"/>
</dbReference>
<dbReference type="SUPFAM" id="SSF52833">
    <property type="entry name" value="Thioredoxin-like"/>
    <property type="match status" value="1"/>
</dbReference>
<sequence length="74" mass="8402">KLFYEQGVSHMIHELEEDSRGKEMEWALIRLGCRTAVPAVFIRGEFVGSSNTIMTLHLNDSLKKLLKDAGALWL</sequence>
<organism evidence="5 6">
    <name type="scientific">Olea europaea subsp. europaea</name>
    <dbReference type="NCBI Taxonomy" id="158383"/>
    <lineage>
        <taxon>Eukaryota</taxon>
        <taxon>Viridiplantae</taxon>
        <taxon>Streptophyta</taxon>
        <taxon>Embryophyta</taxon>
        <taxon>Tracheophyta</taxon>
        <taxon>Spermatophyta</taxon>
        <taxon>Magnoliopsida</taxon>
        <taxon>eudicotyledons</taxon>
        <taxon>Gunneridae</taxon>
        <taxon>Pentapetalae</taxon>
        <taxon>asterids</taxon>
        <taxon>lamiids</taxon>
        <taxon>Lamiales</taxon>
        <taxon>Oleaceae</taxon>
        <taxon>Oleeae</taxon>
        <taxon>Olea</taxon>
    </lineage>
</organism>
<evidence type="ECO:0000313" key="6">
    <source>
        <dbReference type="Proteomes" id="UP000594638"/>
    </source>
</evidence>
<keyword evidence="3" id="KW-0963">Cytoplasm</keyword>
<comment type="subcellular location">
    <subcellularLocation>
        <location evidence="1">Cytoplasm</location>
    </subcellularLocation>
</comment>
<dbReference type="Gene3D" id="3.40.30.10">
    <property type="entry name" value="Glutaredoxin"/>
    <property type="match status" value="1"/>
</dbReference>
<feature type="non-terminal residue" evidence="5">
    <location>
        <position position="1"/>
    </location>
</feature>
<dbReference type="GO" id="GO:0005737">
    <property type="term" value="C:cytoplasm"/>
    <property type="evidence" value="ECO:0007669"/>
    <property type="project" value="UniProtKB-SubCell"/>
</dbReference>
<gene>
    <name evidence="5" type="ORF">OLEA9_A111154</name>
</gene>
<dbReference type="PANTHER" id="PTHR10168">
    <property type="entry name" value="GLUTAREDOXIN"/>
    <property type="match status" value="1"/>
</dbReference>
<dbReference type="Proteomes" id="UP000594638">
    <property type="component" value="Unassembled WGS sequence"/>
</dbReference>
<evidence type="ECO:0000256" key="3">
    <source>
        <dbReference type="ARBA" id="ARBA00022490"/>
    </source>
</evidence>
<keyword evidence="6" id="KW-1185">Reference proteome</keyword>
<evidence type="ECO:0000256" key="4">
    <source>
        <dbReference type="ARBA" id="ARBA00023284"/>
    </source>
</evidence>
<evidence type="ECO:0000256" key="1">
    <source>
        <dbReference type="ARBA" id="ARBA00004496"/>
    </source>
</evidence>
<comment type="caution">
    <text evidence="5">The sequence shown here is derived from an EMBL/GenBank/DDBJ whole genome shotgun (WGS) entry which is preliminary data.</text>
</comment>
<dbReference type="EMBL" id="CACTIH010007986">
    <property type="protein sequence ID" value="CAA3018969.1"/>
    <property type="molecule type" value="Genomic_DNA"/>
</dbReference>
<dbReference type="InterPro" id="IPR011905">
    <property type="entry name" value="GlrX-like_pln_2"/>
</dbReference>
<evidence type="ECO:0000256" key="2">
    <source>
        <dbReference type="ARBA" id="ARBA00007568"/>
    </source>
</evidence>
<keyword evidence="4" id="KW-0676">Redox-active center</keyword>
<dbReference type="OrthoDB" id="423313at2759"/>
<dbReference type="PROSITE" id="PS51354">
    <property type="entry name" value="GLUTAREDOXIN_2"/>
    <property type="match status" value="1"/>
</dbReference>
<reference evidence="5 6" key="1">
    <citation type="submission" date="2019-12" db="EMBL/GenBank/DDBJ databases">
        <authorList>
            <person name="Alioto T."/>
            <person name="Alioto T."/>
            <person name="Gomez Garrido J."/>
        </authorList>
    </citation>
    <scope>NUCLEOTIDE SEQUENCE [LARGE SCALE GENOMIC DNA]</scope>
</reference>
<dbReference type="AlphaFoldDB" id="A0A8S0UKX1"/>
<evidence type="ECO:0000313" key="5">
    <source>
        <dbReference type="EMBL" id="CAA3018969.1"/>
    </source>
</evidence>
<dbReference type="Gramene" id="OE9A111154T1">
    <property type="protein sequence ID" value="OE9A111154C1"/>
    <property type="gene ID" value="OE9A111154"/>
</dbReference>
<accession>A0A8S0UKX1</accession>